<evidence type="ECO:0000313" key="2">
    <source>
        <dbReference type="EMBL" id="MEK8047142.1"/>
    </source>
</evidence>
<dbReference type="PANTHER" id="PTHR43041:SF1">
    <property type="entry name" value="METALLO-BETA-LACTAMASE DOMAIN-CONTAINING PROTEIN"/>
    <property type="match status" value="1"/>
</dbReference>
<sequence length="256" mass="28222">MPVTLYQKDGHQCLMFSDLSDDHAGEAVQSNQFLIIDQDTGAIIDPGGNLAYSELYLTMTRHFPPHKLSALLASHADPDIIGALDRWTTSTQAKIYVSKIWERFVPHFCKPGKTAGRIHGIDDAGMRIRIGRSDLIALPAHFLHAEGNFQFYDPVAKILFSGDLGVSLVGGEAAKQPITSLAPMLPRMEAFHRRYMVSNKVMRLWADMVSGLEIDMMAPQHGAPLVGPAVQEFIAWARELPCGIDLMGPANYRVPA</sequence>
<dbReference type="EMBL" id="JBBUTI010000007">
    <property type="protein sequence ID" value="MEK8047142.1"/>
    <property type="molecule type" value="Genomic_DNA"/>
</dbReference>
<dbReference type="Pfam" id="PF19583">
    <property type="entry name" value="ODP"/>
    <property type="match status" value="1"/>
</dbReference>
<comment type="caution">
    <text evidence="2">The sequence shown here is derived from an EMBL/GenBank/DDBJ whole genome shotgun (WGS) entry which is preliminary data.</text>
</comment>
<feature type="domain" description="Metallo-beta-lactamase" evidence="1">
    <location>
        <begin position="29"/>
        <end position="221"/>
    </location>
</feature>
<accession>A0ABU9C5H7</accession>
<dbReference type="InterPro" id="IPR036866">
    <property type="entry name" value="RibonucZ/Hydroxyglut_hydro"/>
</dbReference>
<protein>
    <submittedName>
        <fullName evidence="2">MBL fold metallo-hydrolase</fullName>
    </submittedName>
</protein>
<dbReference type="SUPFAM" id="SSF56281">
    <property type="entry name" value="Metallo-hydrolase/oxidoreductase"/>
    <property type="match status" value="1"/>
</dbReference>
<dbReference type="InterPro" id="IPR045761">
    <property type="entry name" value="ODP_dom"/>
</dbReference>
<dbReference type="Gene3D" id="3.60.15.10">
    <property type="entry name" value="Ribonuclease Z/Hydroxyacylglutathione hydrolase-like"/>
    <property type="match status" value="1"/>
</dbReference>
<evidence type="ECO:0000259" key="1">
    <source>
        <dbReference type="SMART" id="SM00849"/>
    </source>
</evidence>
<gene>
    <name evidence="2" type="ORF">AACH00_12335</name>
</gene>
<reference evidence="2 3" key="1">
    <citation type="submission" date="2024-04" db="EMBL/GenBank/DDBJ databases">
        <title>Novel species of the genus Ideonella isolated from streams.</title>
        <authorList>
            <person name="Lu H."/>
        </authorList>
    </citation>
    <scope>NUCLEOTIDE SEQUENCE [LARGE SCALE GENOMIC DNA]</scope>
    <source>
        <strain evidence="2 3">LYT19W</strain>
    </source>
</reference>
<evidence type="ECO:0000313" key="3">
    <source>
        <dbReference type="Proteomes" id="UP001379945"/>
    </source>
</evidence>
<name>A0ABU9C5H7_9BURK</name>
<proteinExistence type="predicted"/>
<dbReference type="SMART" id="SM00849">
    <property type="entry name" value="Lactamase_B"/>
    <property type="match status" value="1"/>
</dbReference>
<dbReference type="PANTHER" id="PTHR43041">
    <property type="entry name" value="HYDROLASE, METALLO-BETA-LACTAMASE SUPERFAMILY"/>
    <property type="match status" value="1"/>
</dbReference>
<keyword evidence="3" id="KW-1185">Reference proteome</keyword>
<organism evidence="2 3">
    <name type="scientific">Ideonella margarita</name>
    <dbReference type="NCBI Taxonomy" id="2984191"/>
    <lineage>
        <taxon>Bacteria</taxon>
        <taxon>Pseudomonadati</taxon>
        <taxon>Pseudomonadota</taxon>
        <taxon>Betaproteobacteria</taxon>
        <taxon>Burkholderiales</taxon>
        <taxon>Sphaerotilaceae</taxon>
        <taxon>Ideonella</taxon>
    </lineage>
</organism>
<dbReference type="RefSeq" id="WP_341399437.1">
    <property type="nucleotide sequence ID" value="NZ_JBBUTI010000007.1"/>
</dbReference>
<dbReference type="InterPro" id="IPR001279">
    <property type="entry name" value="Metallo-B-lactamas"/>
</dbReference>
<dbReference type="Proteomes" id="UP001379945">
    <property type="component" value="Unassembled WGS sequence"/>
</dbReference>